<dbReference type="PRINTS" id="PR00153">
    <property type="entry name" value="CSAPPISMRASE"/>
</dbReference>
<comment type="similarity">
    <text evidence="1 4">Belongs to the cyclophilin-type PPIase family.</text>
</comment>
<comment type="function">
    <text evidence="4">PPIases accelerate the folding of proteins. It catalyzes the cis-trans isomerization of proline imidic peptide bonds in oligopeptides.</text>
</comment>
<dbReference type="CDD" id="cd00317">
    <property type="entry name" value="cyclophilin"/>
    <property type="match status" value="1"/>
</dbReference>
<feature type="domain" description="PPIase cyclophilin-type" evidence="5">
    <location>
        <begin position="79"/>
        <end position="218"/>
    </location>
</feature>
<dbReference type="PANTHER" id="PTHR45625">
    <property type="entry name" value="PEPTIDYL-PROLYL CIS-TRANS ISOMERASE-RELATED"/>
    <property type="match status" value="1"/>
</dbReference>
<dbReference type="InterPro" id="IPR002130">
    <property type="entry name" value="Cyclophilin-type_PPIase_dom"/>
</dbReference>
<proteinExistence type="inferred from homology"/>
<dbReference type="EC" id="5.2.1.8" evidence="4"/>
<evidence type="ECO:0000313" key="6">
    <source>
        <dbReference type="EMBL" id="TQV72980.1"/>
    </source>
</evidence>
<dbReference type="Proteomes" id="UP000317839">
    <property type="component" value="Unassembled WGS sequence"/>
</dbReference>
<organism evidence="6 7">
    <name type="scientific">Aliikangiella marina</name>
    <dbReference type="NCBI Taxonomy" id="1712262"/>
    <lineage>
        <taxon>Bacteria</taxon>
        <taxon>Pseudomonadati</taxon>
        <taxon>Pseudomonadota</taxon>
        <taxon>Gammaproteobacteria</taxon>
        <taxon>Oceanospirillales</taxon>
        <taxon>Pleioneaceae</taxon>
        <taxon>Aliikangiella</taxon>
    </lineage>
</organism>
<dbReference type="Gene3D" id="2.40.100.10">
    <property type="entry name" value="Cyclophilin-like"/>
    <property type="match status" value="1"/>
</dbReference>
<sequence>MLSYNLPIKSFRTLVCFTFVFILGACTSEDPLISATKQFIAEQNIDQSKSDWKINLPKPPQQTFNPDKKYYWEMTTSEGPITIELMPSVAPMHVSSTVYLTTLGFYDDLTFHRVITGFMAQGGDPYGNGVGGPGYKYSGEFSPQARHDKAGILSMANAGANTDGSQFFITFKPTPHLDDRHTVFGQVVAGMETVKAIEKLGSRRGTPKKEIKIVKASIRID</sequence>
<name>A0A545T6X9_9GAMM</name>
<dbReference type="PROSITE" id="PS00170">
    <property type="entry name" value="CSA_PPIASE_1"/>
    <property type="match status" value="1"/>
</dbReference>
<evidence type="ECO:0000259" key="5">
    <source>
        <dbReference type="PROSITE" id="PS50072"/>
    </source>
</evidence>
<evidence type="ECO:0000256" key="1">
    <source>
        <dbReference type="ARBA" id="ARBA00007365"/>
    </source>
</evidence>
<dbReference type="InterPro" id="IPR044666">
    <property type="entry name" value="Cyclophilin_A-like"/>
</dbReference>
<comment type="caution">
    <text evidence="6">The sequence shown here is derived from an EMBL/GenBank/DDBJ whole genome shotgun (WGS) entry which is preliminary data.</text>
</comment>
<evidence type="ECO:0000256" key="4">
    <source>
        <dbReference type="RuleBase" id="RU363019"/>
    </source>
</evidence>
<keyword evidence="7" id="KW-1185">Reference proteome</keyword>
<evidence type="ECO:0000256" key="2">
    <source>
        <dbReference type="ARBA" id="ARBA00023110"/>
    </source>
</evidence>
<dbReference type="AlphaFoldDB" id="A0A545T6X9"/>
<keyword evidence="2 4" id="KW-0697">Rotamase</keyword>
<dbReference type="PROSITE" id="PS50072">
    <property type="entry name" value="CSA_PPIASE_2"/>
    <property type="match status" value="1"/>
</dbReference>
<dbReference type="GO" id="GO:0003755">
    <property type="term" value="F:peptidyl-prolyl cis-trans isomerase activity"/>
    <property type="evidence" value="ECO:0007669"/>
    <property type="project" value="UniProtKB-UniRule"/>
</dbReference>
<dbReference type="InterPro" id="IPR020892">
    <property type="entry name" value="Cyclophilin-type_PPIase_CS"/>
</dbReference>
<accession>A0A545T6X9</accession>
<dbReference type="OrthoDB" id="9807797at2"/>
<dbReference type="GO" id="GO:0006457">
    <property type="term" value="P:protein folding"/>
    <property type="evidence" value="ECO:0007669"/>
    <property type="project" value="InterPro"/>
</dbReference>
<dbReference type="PANTHER" id="PTHR45625:SF4">
    <property type="entry name" value="PEPTIDYLPROLYL ISOMERASE DOMAIN AND WD REPEAT-CONTAINING PROTEIN 1"/>
    <property type="match status" value="1"/>
</dbReference>
<dbReference type="InterPro" id="IPR029000">
    <property type="entry name" value="Cyclophilin-like_dom_sf"/>
</dbReference>
<dbReference type="EMBL" id="VIKR01000004">
    <property type="protein sequence ID" value="TQV72980.1"/>
    <property type="molecule type" value="Genomic_DNA"/>
</dbReference>
<dbReference type="RefSeq" id="WP_142943118.1">
    <property type="nucleotide sequence ID" value="NZ_VIKR01000004.1"/>
</dbReference>
<comment type="catalytic activity">
    <reaction evidence="4">
        <text>[protein]-peptidylproline (omega=180) = [protein]-peptidylproline (omega=0)</text>
        <dbReference type="Rhea" id="RHEA:16237"/>
        <dbReference type="Rhea" id="RHEA-COMP:10747"/>
        <dbReference type="Rhea" id="RHEA-COMP:10748"/>
        <dbReference type="ChEBI" id="CHEBI:83833"/>
        <dbReference type="ChEBI" id="CHEBI:83834"/>
        <dbReference type="EC" id="5.2.1.8"/>
    </reaction>
</comment>
<evidence type="ECO:0000313" key="7">
    <source>
        <dbReference type="Proteomes" id="UP000317839"/>
    </source>
</evidence>
<dbReference type="Pfam" id="PF00160">
    <property type="entry name" value="Pro_isomerase"/>
    <property type="match status" value="1"/>
</dbReference>
<evidence type="ECO:0000256" key="3">
    <source>
        <dbReference type="ARBA" id="ARBA00023235"/>
    </source>
</evidence>
<gene>
    <name evidence="6" type="ORF">FLL45_16085</name>
</gene>
<reference evidence="6 7" key="1">
    <citation type="submission" date="2019-06" db="EMBL/GenBank/DDBJ databases">
        <title>Draft genome of Aliikangiella marina GYP-15.</title>
        <authorList>
            <person name="Wang G."/>
        </authorList>
    </citation>
    <scope>NUCLEOTIDE SEQUENCE [LARGE SCALE GENOMIC DNA]</scope>
    <source>
        <strain evidence="6 7">GYP-15</strain>
    </source>
</reference>
<keyword evidence="3 4" id="KW-0413">Isomerase</keyword>
<protein>
    <recommendedName>
        <fullName evidence="4">Peptidyl-prolyl cis-trans isomerase</fullName>
        <shortName evidence="4">PPIase</shortName>
        <ecNumber evidence="4">5.2.1.8</ecNumber>
    </recommendedName>
</protein>
<dbReference type="SUPFAM" id="SSF50891">
    <property type="entry name" value="Cyclophilin-like"/>
    <property type="match status" value="1"/>
</dbReference>